<reference evidence="2" key="1">
    <citation type="submission" date="2023-01" db="EMBL/GenBank/DDBJ databases">
        <title>Complete genome sequence of Planctobacterium marinum strain Dej080120_11.</title>
        <authorList>
            <person name="Ueki S."/>
            <person name="Maruyama F."/>
        </authorList>
    </citation>
    <scope>NUCLEOTIDE SEQUENCE</scope>
    <source>
        <strain evidence="2">Dej080120_11</strain>
    </source>
</reference>
<name>A0AA48KPN3_9ALTE</name>
<evidence type="ECO:0000256" key="1">
    <source>
        <dbReference type="SAM" id="MobiDB-lite"/>
    </source>
</evidence>
<dbReference type="Proteomes" id="UP001333710">
    <property type="component" value="Chromosome"/>
</dbReference>
<dbReference type="KEGG" id="pmaw:MACH26_11490"/>
<dbReference type="EMBL" id="AP027272">
    <property type="protein sequence ID" value="BDX05628.1"/>
    <property type="molecule type" value="Genomic_DNA"/>
</dbReference>
<dbReference type="AlphaFoldDB" id="A0AA48KPN3"/>
<evidence type="ECO:0000313" key="2">
    <source>
        <dbReference type="EMBL" id="BDX05628.1"/>
    </source>
</evidence>
<proteinExistence type="predicted"/>
<gene>
    <name evidence="2" type="ORF">MACH26_11490</name>
</gene>
<evidence type="ECO:0000313" key="3">
    <source>
        <dbReference type="Proteomes" id="UP001333710"/>
    </source>
</evidence>
<dbReference type="RefSeq" id="WP_338291611.1">
    <property type="nucleotide sequence ID" value="NZ_AP027272.1"/>
</dbReference>
<keyword evidence="3" id="KW-1185">Reference proteome</keyword>
<feature type="region of interest" description="Disordered" evidence="1">
    <location>
        <begin position="190"/>
        <end position="231"/>
    </location>
</feature>
<dbReference type="Gene3D" id="2.60.120.380">
    <property type="match status" value="1"/>
</dbReference>
<sequence length="461" mass="52803">MDVTVNFRFSMLMGEPVYVTYLQWQLKGHKTSKLLTELYREGFVTGWPVLSDKFVSFDTDLVLKMGTRFEQNASWSISSEERKLRTDILSSTEPLHEVGLFSSPGIVKGSGGEPSFNIPDSSDWDKVFEYFEFSRRIFCKSTGEFVNSELTKRIFKLEVPPIEFYFCNHRFNLSSYNDLVENQIREFEKKKSDKEAKNKQAQIDAFDPWKNQGPSPDNEETGSAEEAPSSRDFIDKQSGVTDWFAYGDAQHGFQIKRDLEENLLIESPSAKVITEDSVIWIEGKVPNNEGNYYLVVNGRKQRFAVDSRRRFKSAAILEWGDNKIDLYGEVEGIKIKKGIEVGYTGRVSKIRVTLLWDKQGDLDLHLKGPEGQHVYYSNKAYSSNNYEISLDVDNTSGYGPENISVFDSDKGSYSIEVVNYGSLNSVNATVHVFLDDEHFRTFRRQLNSSKEKWVVDVISLD</sequence>
<organism evidence="2 3">
    <name type="scientific">Planctobacterium marinum</name>
    <dbReference type="NCBI Taxonomy" id="1631968"/>
    <lineage>
        <taxon>Bacteria</taxon>
        <taxon>Pseudomonadati</taxon>
        <taxon>Pseudomonadota</taxon>
        <taxon>Gammaproteobacteria</taxon>
        <taxon>Alteromonadales</taxon>
        <taxon>Alteromonadaceae</taxon>
        <taxon>Planctobacterium</taxon>
    </lineage>
</organism>
<protein>
    <submittedName>
        <fullName evidence="2">Uncharacterized protein</fullName>
    </submittedName>
</protein>
<accession>A0AA48KPN3</accession>